<sequence length="122" mass="13261">MVKDSTDADVPGATFIASVSRREEKGSDVNVATHLLSDVLRSTVEAAVVVSNDSDLKKPIELARRFVPVGLVNPTKGILAGALRDPQRRGTGAHWWYQLTESDFRDAQMPTTVGRLVCPSGW</sequence>
<accession>A0ABN3BK95</accession>
<name>A0ABN3BK95_9MICC</name>
<evidence type="ECO:0000313" key="2">
    <source>
        <dbReference type="Proteomes" id="UP001500432"/>
    </source>
</evidence>
<dbReference type="CDD" id="cd18722">
    <property type="entry name" value="PIN_NicB-like"/>
    <property type="match status" value="1"/>
</dbReference>
<evidence type="ECO:0000313" key="1">
    <source>
        <dbReference type="EMBL" id="GAA2197183.1"/>
    </source>
</evidence>
<organism evidence="1 2">
    <name type="scientific">Sinomonas flava</name>
    <dbReference type="NCBI Taxonomy" id="496857"/>
    <lineage>
        <taxon>Bacteria</taxon>
        <taxon>Bacillati</taxon>
        <taxon>Actinomycetota</taxon>
        <taxon>Actinomycetes</taxon>
        <taxon>Micrococcales</taxon>
        <taxon>Micrococcaceae</taxon>
        <taxon>Sinomonas</taxon>
    </lineage>
</organism>
<protein>
    <recommendedName>
        <fullName evidence="3">NYN domain-containing protein</fullName>
    </recommendedName>
</protein>
<evidence type="ECO:0008006" key="3">
    <source>
        <dbReference type="Google" id="ProtNLM"/>
    </source>
</evidence>
<keyword evidence="2" id="KW-1185">Reference proteome</keyword>
<dbReference type="Gene3D" id="3.40.50.1010">
    <property type="entry name" value="5'-nuclease"/>
    <property type="match status" value="1"/>
</dbReference>
<reference evidence="1 2" key="1">
    <citation type="journal article" date="2019" name="Int. J. Syst. Evol. Microbiol.">
        <title>The Global Catalogue of Microorganisms (GCM) 10K type strain sequencing project: providing services to taxonomists for standard genome sequencing and annotation.</title>
        <authorList>
            <consortium name="The Broad Institute Genomics Platform"/>
            <consortium name="The Broad Institute Genome Sequencing Center for Infectious Disease"/>
            <person name="Wu L."/>
            <person name="Ma J."/>
        </authorList>
    </citation>
    <scope>NUCLEOTIDE SEQUENCE [LARGE SCALE GENOMIC DNA]</scope>
    <source>
        <strain evidence="1 2">JCM 16034</strain>
    </source>
</reference>
<dbReference type="RefSeq" id="WP_344298143.1">
    <property type="nucleotide sequence ID" value="NZ_BAAAQW010000002.1"/>
</dbReference>
<dbReference type="EMBL" id="BAAAQW010000002">
    <property type="protein sequence ID" value="GAA2197183.1"/>
    <property type="molecule type" value="Genomic_DNA"/>
</dbReference>
<gene>
    <name evidence="1" type="ORF">GCM10009849_05160</name>
</gene>
<proteinExistence type="predicted"/>
<dbReference type="Proteomes" id="UP001500432">
    <property type="component" value="Unassembled WGS sequence"/>
</dbReference>
<comment type="caution">
    <text evidence="1">The sequence shown here is derived from an EMBL/GenBank/DDBJ whole genome shotgun (WGS) entry which is preliminary data.</text>
</comment>